<dbReference type="EMBL" id="CP023445">
    <property type="protein sequence ID" value="ATE55221.1"/>
    <property type="molecule type" value="Genomic_DNA"/>
</dbReference>
<evidence type="ECO:0000313" key="4">
    <source>
        <dbReference type="EMBL" id="ATE55221.1"/>
    </source>
</evidence>
<feature type="repeat" description="WD" evidence="3">
    <location>
        <begin position="240"/>
        <end position="283"/>
    </location>
</feature>
<dbReference type="InterPro" id="IPR001680">
    <property type="entry name" value="WD40_rpt"/>
</dbReference>
<name>A0A290Z849_9PSEU</name>
<reference evidence="4" key="1">
    <citation type="submission" date="2017-09" db="EMBL/GenBank/DDBJ databases">
        <title>Complete Genome Sequence of ansamitocin-producing Bacterium Actinosynnema pretiosum X47.</title>
        <authorList>
            <person name="Cao G."/>
            <person name="Zong G."/>
            <person name="Zhong C."/>
            <person name="Fu J."/>
        </authorList>
    </citation>
    <scope>NUCLEOTIDE SEQUENCE [LARGE SCALE GENOMIC DNA]</scope>
    <source>
        <strain evidence="4">X47</strain>
    </source>
</reference>
<dbReference type="KEGG" id="apre:CNX65_19635"/>
<keyword evidence="2" id="KW-0677">Repeat</keyword>
<accession>A0A290Z849</accession>
<sequence length="745" mass="78567">MAERSVLFGGFQDGRLARWDARTGQRLPGEARTGWVRSLAVVGPVVFSGSDDGEVRRWDTRTGEPAGAPLPGRDASVCSLVAVRTPDRVLLVGGFADGALCRWDALTGQPLGEPLPAHTAPVRALAAIGTTVFSACDDGAVRRWDATTGLPTGELTGHPAPVLSLLPVRVNGRAALVAGCRTGDVLRWDTPTDTPATTTLTGHPAPVRALAAIGQTLFSGADDGTLHRQDLRTGALTGELSGHSTHVQQLATTKLPDGRVLLVTTGDTTVRRWDLTTGRSAGPALVSDARQAWAIACHGPLIVSGGQERVVRLWDARTGALMSELRGHTATITCARAFTLDNRTTIATGDQAGAIRLWDAATGGSLSELTGHTSNLTSLDTTEIDGRVILVSTSHDRTVRRWDAATGRQVGAPITGDGGIWGPAATTTLADGRVLIACGDENGALRRWDARTGAPVGDRSQGHAATHSITSVVATHVRGRPVLVTADPLGTVLTWDAETGLPLGEPISAAPVRGMTARGDADGLVIATGSPDARVTVWPADRTTPEAGEAVRALLHDLAGKFGRTTAPTWFDHAGELVVGGGHVIWETPDLTDGGFTHHLPAGRHPVHLGTTARPEDPWDPDSFRHTVDLVVIPLAEPARIAEADWDVEDYGDIHLIEDHAVLWEEEASLTAGRSTDLPALIARAREDIRARGPHLRRHNWAELLLDAETGANAFVLPVSGTNVTGYEIRDETDTLLCLVLTTIG</sequence>
<dbReference type="InterPro" id="IPR020472">
    <property type="entry name" value="WD40_PAC1"/>
</dbReference>
<organism evidence="4 5">
    <name type="scientific">Actinosynnema pretiosum</name>
    <dbReference type="NCBI Taxonomy" id="42197"/>
    <lineage>
        <taxon>Bacteria</taxon>
        <taxon>Bacillati</taxon>
        <taxon>Actinomycetota</taxon>
        <taxon>Actinomycetes</taxon>
        <taxon>Pseudonocardiales</taxon>
        <taxon>Pseudonocardiaceae</taxon>
        <taxon>Actinosynnema</taxon>
    </lineage>
</organism>
<dbReference type="Pfam" id="PF00400">
    <property type="entry name" value="WD40"/>
    <property type="match status" value="5"/>
</dbReference>
<feature type="repeat" description="WD" evidence="3">
    <location>
        <begin position="299"/>
        <end position="324"/>
    </location>
</feature>
<dbReference type="AlphaFoldDB" id="A0A290Z849"/>
<dbReference type="PANTHER" id="PTHR19848">
    <property type="entry name" value="WD40 REPEAT PROTEIN"/>
    <property type="match status" value="1"/>
</dbReference>
<gene>
    <name evidence="4" type="ORF">CNX65_19635</name>
</gene>
<proteinExistence type="predicted"/>
<dbReference type="RefSeq" id="WP_096495056.1">
    <property type="nucleotide sequence ID" value="NZ_CP023445.1"/>
</dbReference>
<evidence type="ECO:0000313" key="5">
    <source>
        <dbReference type="Proteomes" id="UP000218505"/>
    </source>
</evidence>
<dbReference type="CDD" id="cd00200">
    <property type="entry name" value="WD40"/>
    <property type="match status" value="1"/>
</dbReference>
<dbReference type="PRINTS" id="PR00320">
    <property type="entry name" value="GPROTEINBRPT"/>
</dbReference>
<dbReference type="InterPro" id="IPR015943">
    <property type="entry name" value="WD40/YVTN_repeat-like_dom_sf"/>
</dbReference>
<dbReference type="Gene3D" id="2.130.10.10">
    <property type="entry name" value="YVTN repeat-like/Quinoprotein amine dehydrogenase"/>
    <property type="match status" value="3"/>
</dbReference>
<dbReference type="PROSITE" id="PS50082">
    <property type="entry name" value="WD_REPEATS_2"/>
    <property type="match status" value="4"/>
</dbReference>
<keyword evidence="5" id="KW-1185">Reference proteome</keyword>
<evidence type="ECO:0000256" key="1">
    <source>
        <dbReference type="ARBA" id="ARBA00022574"/>
    </source>
</evidence>
<keyword evidence="1 3" id="KW-0853">WD repeat</keyword>
<dbReference type="InterPro" id="IPR011047">
    <property type="entry name" value="Quinoprotein_ADH-like_sf"/>
</dbReference>
<evidence type="ECO:0000256" key="2">
    <source>
        <dbReference type="ARBA" id="ARBA00022737"/>
    </source>
</evidence>
<dbReference type="PANTHER" id="PTHR19848:SF8">
    <property type="entry name" value="F-BOX AND WD REPEAT DOMAIN CONTAINING 7"/>
    <property type="match status" value="1"/>
</dbReference>
<feature type="repeat" description="WD" evidence="3">
    <location>
        <begin position="369"/>
        <end position="412"/>
    </location>
</feature>
<dbReference type="Proteomes" id="UP000218505">
    <property type="component" value="Chromosome"/>
</dbReference>
<dbReference type="SMART" id="SM00320">
    <property type="entry name" value="WD40"/>
    <property type="match status" value="11"/>
</dbReference>
<dbReference type="SUPFAM" id="SSF50998">
    <property type="entry name" value="Quinoprotein alcohol dehydrogenase-like"/>
    <property type="match status" value="2"/>
</dbReference>
<protein>
    <submittedName>
        <fullName evidence="4">Uncharacterized protein</fullName>
    </submittedName>
</protein>
<feature type="repeat" description="WD" evidence="3">
    <location>
        <begin position="43"/>
        <end position="68"/>
    </location>
</feature>
<evidence type="ECO:0000256" key="3">
    <source>
        <dbReference type="PROSITE-ProRule" id="PRU00221"/>
    </source>
</evidence>